<dbReference type="Proteomes" id="UP000280346">
    <property type="component" value="Unassembled WGS sequence"/>
</dbReference>
<dbReference type="SUPFAM" id="SSF53300">
    <property type="entry name" value="vWA-like"/>
    <property type="match status" value="1"/>
</dbReference>
<name>A0A3S0V1S5_9PROT</name>
<dbReference type="InterPro" id="IPR051928">
    <property type="entry name" value="NorD/CobT"/>
</dbReference>
<accession>A0A3S0V1S5</accession>
<dbReference type="RefSeq" id="WP_126997785.1">
    <property type="nucleotide sequence ID" value="NZ_JBNPXW010000005.1"/>
</dbReference>
<keyword evidence="4" id="KW-1185">Reference proteome</keyword>
<evidence type="ECO:0000256" key="1">
    <source>
        <dbReference type="SAM" id="MobiDB-lite"/>
    </source>
</evidence>
<dbReference type="Pfam" id="PF00092">
    <property type="entry name" value="VWA"/>
    <property type="match status" value="1"/>
</dbReference>
<dbReference type="OrthoDB" id="9758211at2"/>
<proteinExistence type="predicted"/>
<evidence type="ECO:0000259" key="2">
    <source>
        <dbReference type="PROSITE" id="PS50234"/>
    </source>
</evidence>
<dbReference type="InterPro" id="IPR036465">
    <property type="entry name" value="vWFA_dom_sf"/>
</dbReference>
<organism evidence="3 4">
    <name type="scientific">Azospirillum doebereinerae</name>
    <dbReference type="NCBI Taxonomy" id="92933"/>
    <lineage>
        <taxon>Bacteria</taxon>
        <taxon>Pseudomonadati</taxon>
        <taxon>Pseudomonadota</taxon>
        <taxon>Alphaproteobacteria</taxon>
        <taxon>Rhodospirillales</taxon>
        <taxon>Azospirillaceae</taxon>
        <taxon>Azospirillum</taxon>
    </lineage>
</organism>
<dbReference type="EMBL" id="RZIJ01000007">
    <property type="protein sequence ID" value="RUQ72130.1"/>
    <property type="molecule type" value="Genomic_DNA"/>
</dbReference>
<dbReference type="InterPro" id="IPR002035">
    <property type="entry name" value="VWF_A"/>
</dbReference>
<feature type="region of interest" description="Disordered" evidence="1">
    <location>
        <begin position="235"/>
        <end position="273"/>
    </location>
</feature>
<feature type="compositionally biased region" description="Basic and acidic residues" evidence="1">
    <location>
        <begin position="264"/>
        <end position="273"/>
    </location>
</feature>
<evidence type="ECO:0000313" key="4">
    <source>
        <dbReference type="Proteomes" id="UP000280346"/>
    </source>
</evidence>
<gene>
    <name evidence="3" type="ORF">EJ913_11255</name>
</gene>
<evidence type="ECO:0000313" key="3">
    <source>
        <dbReference type="EMBL" id="RUQ72130.1"/>
    </source>
</evidence>
<protein>
    <submittedName>
        <fullName evidence="3">VWA domain-containing protein</fullName>
    </submittedName>
</protein>
<dbReference type="SMART" id="SM00327">
    <property type="entry name" value="VWA"/>
    <property type="match status" value="1"/>
</dbReference>
<sequence length="642" mass="70003">MLELFEPEETVGRLWHRLIGGRSSYPNHPDAAVTLEAMRPRLSVFFRALGGDRGVRLNAAAAKVSGHRLPLLDRIGLGAERVERATLDGDTLQLPAAIALFPEARLNEHLYEWLAAYFAHIEPASPPSDPLQADVQALRVAARTTARTLACWPGLRILHAELAGAMAVLRPARRLPPAEAMVERTALVLLGGGPAEGDAARMLDFGSALDGFVAPHGYGRMLPVPLWGVATPAADTPSPALDDGPAEGAAAQDGDGRRRKATRRATDQTQRDDPLILNRFEKILGLAEMLNIPRAVDDDDADNARKAADDMDEIAVGAHKRRAATTLKLDLDLAPPAIDATPLNAVLTYPEWDHRRHAHHPHHCRVITETAPADGEGGGEAWEPDAAALRRIRQVRRQFEALRPRRMLFTGQSDGDDLDLAALVRSRADLRAGGAGSDRVHQQTRSAARDLAVAVLVDGSLSTDGWVDGRRVLDVEKEALLALTHGLTACGDDHALYAFTSKRRDWVRVQTLKGFDEPLGATVTRRIGALKPGYYTRMGAAIRHAAARLTQRPNRHRLLILLSDGKPNDVDHYEGRYGIEDTRQAVREARKDGLAVFAITVDAQARDYIPYLFGRGAYAIFPQISHLTKALPALYRQVAGTV</sequence>
<dbReference type="CDD" id="cd01454">
    <property type="entry name" value="vWA_norD_type"/>
    <property type="match status" value="1"/>
</dbReference>
<dbReference type="Gene3D" id="3.40.50.410">
    <property type="entry name" value="von Willebrand factor, type A domain"/>
    <property type="match status" value="1"/>
</dbReference>
<feature type="domain" description="VWFA" evidence="2">
    <location>
        <begin position="452"/>
        <end position="638"/>
    </location>
</feature>
<dbReference type="AlphaFoldDB" id="A0A3S0V1S5"/>
<dbReference type="PANTHER" id="PTHR41248">
    <property type="entry name" value="NORD PROTEIN"/>
    <property type="match status" value="1"/>
</dbReference>
<reference evidence="3 4" key="1">
    <citation type="submission" date="2018-12" db="EMBL/GenBank/DDBJ databases">
        <authorList>
            <person name="Yang Y."/>
        </authorList>
    </citation>
    <scope>NUCLEOTIDE SEQUENCE [LARGE SCALE GENOMIC DNA]</scope>
    <source>
        <strain evidence="3 4">GSF71</strain>
    </source>
</reference>
<comment type="caution">
    <text evidence="3">The sequence shown here is derived from an EMBL/GenBank/DDBJ whole genome shotgun (WGS) entry which is preliminary data.</text>
</comment>
<dbReference type="PANTHER" id="PTHR41248:SF1">
    <property type="entry name" value="NORD PROTEIN"/>
    <property type="match status" value="1"/>
</dbReference>
<dbReference type="PROSITE" id="PS50234">
    <property type="entry name" value="VWFA"/>
    <property type="match status" value="1"/>
</dbReference>